<dbReference type="Proteomes" id="UP000321532">
    <property type="component" value="Unassembled WGS sequence"/>
</dbReference>
<proteinExistence type="predicted"/>
<dbReference type="PROSITE" id="PS51677">
    <property type="entry name" value="NODB"/>
    <property type="match status" value="1"/>
</dbReference>
<evidence type="ECO:0000313" key="4">
    <source>
        <dbReference type="EMBL" id="GEO03030.1"/>
    </source>
</evidence>
<evidence type="ECO:0000259" key="3">
    <source>
        <dbReference type="PROSITE" id="PS51677"/>
    </source>
</evidence>
<evidence type="ECO:0000256" key="1">
    <source>
        <dbReference type="ARBA" id="ARBA00022729"/>
    </source>
</evidence>
<keyword evidence="1 2" id="KW-0732">Signal</keyword>
<dbReference type="CDD" id="cd10967">
    <property type="entry name" value="CE4_GLA_like_6s"/>
    <property type="match status" value="1"/>
</dbReference>
<organism evidence="4 5">
    <name type="scientific">Adhaeribacter aerolatus</name>
    <dbReference type="NCBI Taxonomy" id="670289"/>
    <lineage>
        <taxon>Bacteria</taxon>
        <taxon>Pseudomonadati</taxon>
        <taxon>Bacteroidota</taxon>
        <taxon>Cytophagia</taxon>
        <taxon>Cytophagales</taxon>
        <taxon>Hymenobacteraceae</taxon>
        <taxon>Adhaeribacter</taxon>
    </lineage>
</organism>
<dbReference type="AlphaFoldDB" id="A0A512ATM1"/>
<dbReference type="PANTHER" id="PTHR34216:SF11">
    <property type="entry name" value="CHITOOLIGOSACCHARIDE DEACETYLASE"/>
    <property type="match status" value="1"/>
</dbReference>
<dbReference type="Pfam" id="PF01522">
    <property type="entry name" value="Polysacc_deac_1"/>
    <property type="match status" value="1"/>
</dbReference>
<dbReference type="OrthoDB" id="9806342at2"/>
<dbReference type="SUPFAM" id="SSF88713">
    <property type="entry name" value="Glycoside hydrolase/deacetylase"/>
    <property type="match status" value="1"/>
</dbReference>
<dbReference type="GO" id="GO:0016810">
    <property type="term" value="F:hydrolase activity, acting on carbon-nitrogen (but not peptide) bonds"/>
    <property type="evidence" value="ECO:0007669"/>
    <property type="project" value="InterPro"/>
</dbReference>
<dbReference type="PANTHER" id="PTHR34216">
    <property type="match status" value="1"/>
</dbReference>
<protein>
    <submittedName>
        <fullName evidence="4">Chitooligosaccharide deacetylase</fullName>
    </submittedName>
</protein>
<reference evidence="4 5" key="1">
    <citation type="submission" date="2019-07" db="EMBL/GenBank/DDBJ databases">
        <title>Whole genome shotgun sequence of Adhaeribacter aerolatus NBRC 106133.</title>
        <authorList>
            <person name="Hosoyama A."/>
            <person name="Uohara A."/>
            <person name="Ohji S."/>
            <person name="Ichikawa N."/>
        </authorList>
    </citation>
    <scope>NUCLEOTIDE SEQUENCE [LARGE SCALE GENOMIC DNA]</scope>
    <source>
        <strain evidence="4 5">NBRC 106133</strain>
    </source>
</reference>
<evidence type="ECO:0000256" key="2">
    <source>
        <dbReference type="SAM" id="SignalP"/>
    </source>
</evidence>
<dbReference type="GO" id="GO:0005975">
    <property type="term" value="P:carbohydrate metabolic process"/>
    <property type="evidence" value="ECO:0007669"/>
    <property type="project" value="InterPro"/>
</dbReference>
<gene>
    <name evidence="4" type="ORF">AAE02nite_06940</name>
</gene>
<dbReference type="EMBL" id="BJYS01000003">
    <property type="protein sequence ID" value="GEO03030.1"/>
    <property type="molecule type" value="Genomic_DNA"/>
</dbReference>
<feature type="signal peptide" evidence="2">
    <location>
        <begin position="1"/>
        <end position="20"/>
    </location>
</feature>
<accession>A0A512ATM1</accession>
<dbReference type="Gene3D" id="3.20.20.370">
    <property type="entry name" value="Glycoside hydrolase/deacetylase"/>
    <property type="match status" value="1"/>
</dbReference>
<evidence type="ECO:0000313" key="5">
    <source>
        <dbReference type="Proteomes" id="UP000321532"/>
    </source>
</evidence>
<feature type="chain" id="PRO_5022007425" evidence="2">
    <location>
        <begin position="21"/>
        <end position="262"/>
    </location>
</feature>
<dbReference type="InterPro" id="IPR051398">
    <property type="entry name" value="Polysacch_Deacetylase"/>
</dbReference>
<keyword evidence="5" id="KW-1185">Reference proteome</keyword>
<comment type="caution">
    <text evidence="4">The sequence shown here is derived from an EMBL/GenBank/DDBJ whole genome shotgun (WGS) entry which is preliminary data.</text>
</comment>
<feature type="domain" description="NodB homology" evidence="3">
    <location>
        <begin position="28"/>
        <end position="262"/>
    </location>
</feature>
<dbReference type="RefSeq" id="WP_146895067.1">
    <property type="nucleotide sequence ID" value="NZ_BJYS01000003.1"/>
</dbReference>
<name>A0A512ATM1_9BACT</name>
<sequence length="262" mass="29067">MPLKRIFTFLLCLFSLALQAQDWNKKQSAVVLTYDDALNVHLDKVVPALDAVGLKGTFYLTASSAAFTKRLNEWKKVAANKHELANHTLFHPCDGSLPGRSFVTPDYNLATYSVRRITDEIKMTNAVLQALDGKQERTFAYPCGDTKINGVSYLDASKNEFISARGVKSEMVSKGNVDLYNIGSYMINGQSGEELIALVKKAIETNSMLVFLFHGVGGEHNLNVSLEAHNQLLRFLKDNEKKIWVPTFVEASKYLKATGAGK</sequence>
<dbReference type="InterPro" id="IPR002509">
    <property type="entry name" value="NODB_dom"/>
</dbReference>
<dbReference type="InterPro" id="IPR011330">
    <property type="entry name" value="Glyco_hydro/deAcase_b/a-brl"/>
</dbReference>